<gene>
    <name evidence="3" type="ORF">AQI95_43460</name>
</gene>
<comment type="caution">
    <text evidence="3">The sequence shown here is derived from an EMBL/GenBank/DDBJ whole genome shotgun (WGS) entry which is preliminary data.</text>
</comment>
<dbReference type="EMBL" id="LMWN01000120">
    <property type="protein sequence ID" value="KUM94744.1"/>
    <property type="molecule type" value="Genomic_DNA"/>
</dbReference>
<dbReference type="InterPro" id="IPR007037">
    <property type="entry name" value="SIP_rossman_dom"/>
</dbReference>
<dbReference type="InterPro" id="IPR017938">
    <property type="entry name" value="Riboflavin_synthase-like_b-brl"/>
</dbReference>
<feature type="domain" description="FAD-binding FR-type" evidence="2">
    <location>
        <begin position="10"/>
        <end position="135"/>
    </location>
</feature>
<dbReference type="InterPro" id="IPR039261">
    <property type="entry name" value="FNR_nucleotide-bd"/>
</dbReference>
<reference evidence="3 4" key="1">
    <citation type="submission" date="2015-10" db="EMBL/GenBank/DDBJ databases">
        <title>Draft genome sequence of Streptomyces yokosukanensis DSM 40224, type strain for the species Streptomyces yokosukanensis.</title>
        <authorList>
            <person name="Ruckert C."/>
            <person name="Winkler A."/>
            <person name="Kalinowski J."/>
            <person name="Kampfer P."/>
            <person name="Glaeser S."/>
        </authorList>
    </citation>
    <scope>NUCLEOTIDE SEQUENCE [LARGE SCALE GENOMIC DNA]</scope>
    <source>
        <strain evidence="3 4">DSM 40224</strain>
    </source>
</reference>
<dbReference type="Pfam" id="PF08021">
    <property type="entry name" value="FAD_binding_9"/>
    <property type="match status" value="1"/>
</dbReference>
<organism evidence="3 4">
    <name type="scientific">Streptomyces yokosukanensis</name>
    <dbReference type="NCBI Taxonomy" id="67386"/>
    <lineage>
        <taxon>Bacteria</taxon>
        <taxon>Bacillati</taxon>
        <taxon>Actinomycetota</taxon>
        <taxon>Actinomycetes</taxon>
        <taxon>Kitasatosporales</taxon>
        <taxon>Streptomycetaceae</taxon>
        <taxon>Streptomyces</taxon>
    </lineage>
</organism>
<dbReference type="STRING" id="67386.AQI95_43460"/>
<dbReference type="PANTHER" id="PTHR30157">
    <property type="entry name" value="FERRIC REDUCTASE, NADPH-DEPENDENT"/>
    <property type="match status" value="1"/>
</dbReference>
<evidence type="ECO:0000313" key="4">
    <source>
        <dbReference type="Proteomes" id="UP000053127"/>
    </source>
</evidence>
<dbReference type="CDD" id="cd06193">
    <property type="entry name" value="siderophore_interacting"/>
    <property type="match status" value="1"/>
</dbReference>
<evidence type="ECO:0000256" key="1">
    <source>
        <dbReference type="SAM" id="MobiDB-lite"/>
    </source>
</evidence>
<feature type="region of interest" description="Disordered" evidence="1">
    <location>
        <begin position="255"/>
        <end position="278"/>
    </location>
</feature>
<dbReference type="OrthoDB" id="3291337at2"/>
<dbReference type="Proteomes" id="UP000053127">
    <property type="component" value="Unassembled WGS sequence"/>
</dbReference>
<dbReference type="Gene3D" id="3.40.50.80">
    <property type="entry name" value="Nucleotide-binding domain of ferredoxin-NADP reductase (FNR) module"/>
    <property type="match status" value="1"/>
</dbReference>
<dbReference type="RefSeq" id="WP_067136966.1">
    <property type="nucleotide sequence ID" value="NZ_JBFACD010000098.1"/>
</dbReference>
<keyword evidence="4" id="KW-1185">Reference proteome</keyword>
<dbReference type="PANTHER" id="PTHR30157:SF0">
    <property type="entry name" value="NADPH-DEPENDENT FERRIC-CHELATE REDUCTASE"/>
    <property type="match status" value="1"/>
</dbReference>
<sequence>MSDKPTPNRSRLHRGRVLRVEWVTPHMVRVVLGGEGLQGFTAGQYTDHYVKLIFPLEDVQYPEPFDIAAIRRDFPQDQWPKTRTYTVRRWDPDAVELSVDFVYHGERGLAGPWAAKVKPGEEIYFIGPGGGYSPRAEADWHLLIGDESALPAMGASLEAMPSGAVAKAFIEVSGPEEEQEIQTPADAEIIWLHRGERQIGDSLQEAVFSLEFPTGTVHAFVHGEAHFVKSIRHHLRIERGLTRDQLSISGYWRRGADEDGWQSSKSEWNRDVEDAPPA</sequence>
<protein>
    <submittedName>
        <fullName evidence="3">FAD-binding protein</fullName>
    </submittedName>
</protein>
<dbReference type="FunFam" id="2.40.30.10:FF:000131">
    <property type="entry name" value="NADPH-dependent ferric siderophore reductase"/>
    <property type="match status" value="1"/>
</dbReference>
<dbReference type="SUPFAM" id="SSF63380">
    <property type="entry name" value="Riboflavin synthase domain-like"/>
    <property type="match status" value="1"/>
</dbReference>
<name>A0A101NKK0_9ACTN</name>
<dbReference type="InterPro" id="IPR017927">
    <property type="entry name" value="FAD-bd_FR_type"/>
</dbReference>
<feature type="compositionally biased region" description="Basic and acidic residues" evidence="1">
    <location>
        <begin position="267"/>
        <end position="278"/>
    </location>
</feature>
<dbReference type="InterPro" id="IPR039374">
    <property type="entry name" value="SIP_fam"/>
</dbReference>
<dbReference type="Pfam" id="PF04954">
    <property type="entry name" value="SIP"/>
    <property type="match status" value="1"/>
</dbReference>
<evidence type="ECO:0000259" key="2">
    <source>
        <dbReference type="PROSITE" id="PS51384"/>
    </source>
</evidence>
<proteinExistence type="predicted"/>
<evidence type="ECO:0000313" key="3">
    <source>
        <dbReference type="EMBL" id="KUM94744.1"/>
    </source>
</evidence>
<dbReference type="InterPro" id="IPR013113">
    <property type="entry name" value="SIP_FAD-bd"/>
</dbReference>
<dbReference type="GO" id="GO:0016491">
    <property type="term" value="F:oxidoreductase activity"/>
    <property type="evidence" value="ECO:0007669"/>
    <property type="project" value="InterPro"/>
</dbReference>
<dbReference type="Gene3D" id="2.40.30.10">
    <property type="entry name" value="Translation factors"/>
    <property type="match status" value="1"/>
</dbReference>
<dbReference type="AlphaFoldDB" id="A0A101NKK0"/>
<accession>A0A101NKK0</accession>
<dbReference type="PROSITE" id="PS51384">
    <property type="entry name" value="FAD_FR"/>
    <property type="match status" value="1"/>
</dbReference>